<accession>E8LIQ7</accession>
<gene>
    <name evidence="2" type="ORF">HMPREF9444_00577</name>
</gene>
<keyword evidence="1" id="KW-0732">Signal</keyword>
<dbReference type="STRING" id="762983.HMPREF9444_00577"/>
<feature type="chain" id="PRO_5003227065" description="ABC transporter substrate-binding protein" evidence="1">
    <location>
        <begin position="25"/>
        <end position="383"/>
    </location>
</feature>
<feature type="signal peptide" evidence="1">
    <location>
        <begin position="1"/>
        <end position="24"/>
    </location>
</feature>
<dbReference type="OrthoDB" id="1680494at2"/>
<organism evidence="2 3">
    <name type="scientific">Succinatimonas hippei (strain DSM 22608 / JCM 16073 / KCTC 15190 / YIT 12066)</name>
    <dbReference type="NCBI Taxonomy" id="762983"/>
    <lineage>
        <taxon>Bacteria</taxon>
        <taxon>Pseudomonadati</taxon>
        <taxon>Pseudomonadota</taxon>
        <taxon>Gammaproteobacteria</taxon>
        <taxon>Aeromonadales</taxon>
        <taxon>Succinivibrionaceae</taxon>
        <taxon>Succinatimonas</taxon>
    </lineage>
</organism>
<reference evidence="2 3" key="1">
    <citation type="submission" date="2011-01" db="EMBL/GenBank/DDBJ databases">
        <authorList>
            <person name="Weinstock G."/>
            <person name="Sodergren E."/>
            <person name="Clifton S."/>
            <person name="Fulton L."/>
            <person name="Fulton B."/>
            <person name="Courtney L."/>
            <person name="Fronick C."/>
            <person name="Harrison M."/>
            <person name="Strong C."/>
            <person name="Farmer C."/>
            <person name="Delahaunty K."/>
            <person name="Markovic C."/>
            <person name="Hall O."/>
            <person name="Minx P."/>
            <person name="Tomlinson C."/>
            <person name="Mitreva M."/>
            <person name="Hou S."/>
            <person name="Chen J."/>
            <person name="Wollam A."/>
            <person name="Pepin K.H."/>
            <person name="Johnson M."/>
            <person name="Bhonagiri V."/>
            <person name="Zhang X."/>
            <person name="Suruliraj S."/>
            <person name="Warren W."/>
            <person name="Chinwalla A."/>
            <person name="Mardis E.R."/>
            <person name="Wilson R.K."/>
        </authorList>
    </citation>
    <scope>NUCLEOTIDE SEQUENCE [LARGE SCALE GENOMIC DNA]</scope>
    <source>
        <strain evidence="3">DSM 22608 / JCM 16073 / KCTC 15190 / YIT 12066</strain>
    </source>
</reference>
<name>E8LIQ7_SUCHY</name>
<evidence type="ECO:0000256" key="1">
    <source>
        <dbReference type="SAM" id="SignalP"/>
    </source>
</evidence>
<proteinExistence type="predicted"/>
<dbReference type="AlphaFoldDB" id="E8LIQ7"/>
<dbReference type="EMBL" id="AEVO01000026">
    <property type="protein sequence ID" value="EFY07591.1"/>
    <property type="molecule type" value="Genomic_DNA"/>
</dbReference>
<protein>
    <recommendedName>
        <fullName evidence="4">ABC transporter substrate-binding protein</fullName>
    </recommendedName>
</protein>
<evidence type="ECO:0000313" key="2">
    <source>
        <dbReference type="EMBL" id="EFY07591.1"/>
    </source>
</evidence>
<dbReference type="Gene3D" id="3.40.50.2300">
    <property type="match status" value="2"/>
</dbReference>
<evidence type="ECO:0000313" key="3">
    <source>
        <dbReference type="Proteomes" id="UP000018458"/>
    </source>
</evidence>
<dbReference type="InterPro" id="IPR007487">
    <property type="entry name" value="ABC_transpt-TYRBP-like"/>
</dbReference>
<dbReference type="HOGENOM" id="CLU_050532_0_0_6"/>
<evidence type="ECO:0008006" key="4">
    <source>
        <dbReference type="Google" id="ProtNLM"/>
    </source>
</evidence>
<dbReference type="Pfam" id="PF04392">
    <property type="entry name" value="ABC_sub_bind"/>
    <property type="match status" value="1"/>
</dbReference>
<comment type="caution">
    <text evidence="2">The sequence shown here is derived from an EMBL/GenBank/DDBJ whole genome shotgun (WGS) entry which is preliminary data.</text>
</comment>
<keyword evidence="3" id="KW-1185">Reference proteome</keyword>
<dbReference type="Proteomes" id="UP000018458">
    <property type="component" value="Unassembled WGS sequence"/>
</dbReference>
<sequence length="383" mass="42884">MFLHNFFKRSFKAFILGQVLLSFAAFSAQSTQCSLGKAYKVAVFQAGSYTDFQKVFRQTTLALQRNGFINGELIDRNFLLDKNNSFQEMAQKTQGGCIEFVEDGFYDGYWDHDKAKELADTLKNRIKSSSDISMVWALGTVAGQMLTDSSLNVPVLVMTPTDPESSGIIGPGEFSNKKNIHVQKEMNRYESELRLFYNTFKFKNLGVIIDDNPINQPGQAVPIIRKLSQELKFNLIECKGPVVGDNHAKTQSAFSTCALNLAANDAVDAVYIPMGNGASPDNFYYQIKPLIDRKLPIFSQTGENEVQMGALMALSNADLQASGEFEARVIERIVKGEKPEMISQYYYAPLNLCLNLETARLIDFKPSFDLLIGVDLVFDRIKK</sequence>
<dbReference type="RefSeq" id="WP_009142795.1">
    <property type="nucleotide sequence ID" value="NZ_GL830964.1"/>
</dbReference>
<dbReference type="eggNOG" id="COG2984">
    <property type="taxonomic scope" value="Bacteria"/>
</dbReference>